<keyword evidence="2" id="KW-1185">Reference proteome</keyword>
<name>A0A2P8R2C9_9BACT</name>
<evidence type="ECO:0000313" key="1">
    <source>
        <dbReference type="EMBL" id="PSM52642.1"/>
    </source>
</evidence>
<dbReference type="Pfam" id="PF14014">
    <property type="entry name" value="DUF4230"/>
    <property type="match status" value="1"/>
</dbReference>
<dbReference type="OrthoDB" id="9797903at2"/>
<dbReference type="Proteomes" id="UP000240535">
    <property type="component" value="Unassembled WGS sequence"/>
</dbReference>
<comment type="caution">
    <text evidence="1">The sequence shown here is derived from an EMBL/GenBank/DDBJ whole genome shotgun (WGS) entry which is preliminary data.</text>
</comment>
<sequence length="239" mass="27845">METLLFIILIVLLFLVFVLFKQNKKLKGKKSGSKSQISTEITKIKSIGELNVFKIYSKEIVTKKDSPMEGFWDTLLGWSMTKRQIAVIFEFEINFIYDLNSEEFSIKKQEDGSYKITMPPCKYNYNIKDMKIYDEKNAKFLPFLLPDSLNGIFGSRFDEADKNRIIDEAKEEVKNMSIKIINDLEEKIHKSARDTLEAISSNFGIEKLSFEFVDKNINKIDLKNSKIEIDNFLKQKMIS</sequence>
<evidence type="ECO:0000313" key="2">
    <source>
        <dbReference type="Proteomes" id="UP000240535"/>
    </source>
</evidence>
<gene>
    <name evidence="1" type="ORF">CQ405_02615</name>
</gene>
<dbReference type="AlphaFoldDB" id="A0A2P8R2C9"/>
<proteinExistence type="predicted"/>
<organism evidence="1 2">
    <name type="scientific">Campylobacter blaseri</name>
    <dbReference type="NCBI Taxonomy" id="2042961"/>
    <lineage>
        <taxon>Bacteria</taxon>
        <taxon>Pseudomonadati</taxon>
        <taxon>Campylobacterota</taxon>
        <taxon>Epsilonproteobacteria</taxon>
        <taxon>Campylobacterales</taxon>
        <taxon>Campylobacteraceae</taxon>
        <taxon>Campylobacter</taxon>
    </lineage>
</organism>
<accession>A0A2P8R2C9</accession>
<dbReference type="InterPro" id="IPR025324">
    <property type="entry name" value="DUF4230"/>
</dbReference>
<evidence type="ECO:0008006" key="3">
    <source>
        <dbReference type="Google" id="ProtNLM"/>
    </source>
</evidence>
<reference evidence="2" key="1">
    <citation type="submission" date="2017-10" db="EMBL/GenBank/DDBJ databases">
        <title>Campylobacter species from seals.</title>
        <authorList>
            <person name="Gilbert M.J."/>
            <person name="Zomer A.L."/>
            <person name="Timmerman A.J."/>
            <person name="Duim B."/>
            <person name="Wagenaar J.A."/>
        </authorList>
    </citation>
    <scope>NUCLEOTIDE SEQUENCE [LARGE SCALE GENOMIC DNA]</scope>
    <source>
        <strain evidence="2">17S00004-5</strain>
    </source>
</reference>
<protein>
    <recommendedName>
        <fullName evidence="3">DUF4230 domain-containing protein</fullName>
    </recommendedName>
</protein>
<dbReference type="EMBL" id="PDHH01000002">
    <property type="protein sequence ID" value="PSM52642.1"/>
    <property type="molecule type" value="Genomic_DNA"/>
</dbReference>
<dbReference type="RefSeq" id="WP_106870334.1">
    <property type="nucleotide sequence ID" value="NZ_CP053841.1"/>
</dbReference>